<feature type="compositionally biased region" description="Basic and acidic residues" evidence="1">
    <location>
        <begin position="157"/>
        <end position="171"/>
    </location>
</feature>
<feature type="region of interest" description="Disordered" evidence="1">
    <location>
        <begin position="118"/>
        <end position="267"/>
    </location>
</feature>
<sequence>MANSNPRSKLSLYANLLNPNAGSSAGVISSEPVIYKQQEPEDKPKKQIDLGALRFAPPKRPQIATQKQKLKAKPLPKAFPPVQSSSSPDKAGPQVQTSTLADWVQTNDDVEFFAGENKQYKRGGRKKRKKVQEEFQEALNWDDIYDPRRPNAYADFKNSDEYYISKREFKDSLYPPRPRQKSLGATSDEESGSERPMNRGFAPSHFAPPPIKSHTIDRSRTASPVKGADYESGESAYQQRVRLAREAENRDRALSSRRESPQPQPRLAQAFVSAGAPPAPPLAFVSAAGNPPPPGIAPPAPKVHPSAVISAAPVRYAMPAPSDDLPATEEELQQVLQEHALAQEQEEEEEAQARRSNRPGQKGFAKRLMEKYGWKKGTGLGAQGTGITTALRVQLEKRKKKSDAEGGGYVNRAGMGKIVGGAKKKVPGEKEEPSMSTVVICHGMLDGLDLDYEMGPDGDLVQEIGEECGKKYGHLQRVYVDRQAEVQSVPVYLKFTSPLSALRAVSSLDGRIFNGNNVKAEFFDEDQFATVIA</sequence>
<reference evidence="3" key="1">
    <citation type="journal article" date="2020" name="Stud. Mycol.">
        <title>101 Dothideomycetes genomes: a test case for predicting lifestyles and emergence of pathogens.</title>
        <authorList>
            <person name="Haridas S."/>
            <person name="Albert R."/>
            <person name="Binder M."/>
            <person name="Bloem J."/>
            <person name="Labutti K."/>
            <person name="Salamov A."/>
            <person name="Andreopoulos B."/>
            <person name="Baker S."/>
            <person name="Barry K."/>
            <person name="Bills G."/>
            <person name="Bluhm B."/>
            <person name="Cannon C."/>
            <person name="Castanera R."/>
            <person name="Culley D."/>
            <person name="Daum C."/>
            <person name="Ezra D."/>
            <person name="Gonzalez J."/>
            <person name="Henrissat B."/>
            <person name="Kuo A."/>
            <person name="Liang C."/>
            <person name="Lipzen A."/>
            <person name="Lutzoni F."/>
            <person name="Magnuson J."/>
            <person name="Mondo S."/>
            <person name="Nolan M."/>
            <person name="Ohm R."/>
            <person name="Pangilinan J."/>
            <person name="Park H.-J."/>
            <person name="Ramirez L."/>
            <person name="Alfaro M."/>
            <person name="Sun H."/>
            <person name="Tritt A."/>
            <person name="Yoshinaga Y."/>
            <person name="Zwiers L.-H."/>
            <person name="Turgeon B."/>
            <person name="Goodwin S."/>
            <person name="Spatafora J."/>
            <person name="Crous P."/>
            <person name="Grigoriev I."/>
        </authorList>
    </citation>
    <scope>NUCLEOTIDE SEQUENCE</scope>
    <source>
        <strain evidence="3">CBS 262.69</strain>
    </source>
</reference>
<dbReference type="GO" id="GO:0045292">
    <property type="term" value="P:mRNA cis splicing, via spliceosome"/>
    <property type="evidence" value="ECO:0007669"/>
    <property type="project" value="InterPro"/>
</dbReference>
<evidence type="ECO:0000313" key="3">
    <source>
        <dbReference type="EMBL" id="KAF2399205.1"/>
    </source>
</evidence>
<dbReference type="Proteomes" id="UP000799640">
    <property type="component" value="Unassembled WGS sequence"/>
</dbReference>
<dbReference type="AlphaFoldDB" id="A0A6G1HTZ6"/>
<accession>A0A6G1HTZ6</accession>
<dbReference type="InterPro" id="IPR035979">
    <property type="entry name" value="RBD_domain_sf"/>
</dbReference>
<dbReference type="Pfam" id="PF01585">
    <property type="entry name" value="G-patch"/>
    <property type="match status" value="1"/>
</dbReference>
<evidence type="ECO:0000259" key="2">
    <source>
        <dbReference type="PROSITE" id="PS50174"/>
    </source>
</evidence>
<dbReference type="GO" id="GO:0003676">
    <property type="term" value="F:nucleic acid binding"/>
    <property type="evidence" value="ECO:0007669"/>
    <property type="project" value="InterPro"/>
</dbReference>
<dbReference type="GO" id="GO:0071011">
    <property type="term" value="C:precatalytic spliceosome"/>
    <property type="evidence" value="ECO:0007669"/>
    <property type="project" value="TreeGrafter"/>
</dbReference>
<dbReference type="EMBL" id="ML996698">
    <property type="protein sequence ID" value="KAF2399205.1"/>
    <property type="molecule type" value="Genomic_DNA"/>
</dbReference>
<proteinExistence type="predicted"/>
<dbReference type="OrthoDB" id="5411533at2759"/>
<dbReference type="InterPro" id="IPR003954">
    <property type="entry name" value="RRM_euk-type"/>
</dbReference>
<feature type="domain" description="G-patch" evidence="2">
    <location>
        <begin position="361"/>
        <end position="412"/>
    </location>
</feature>
<evidence type="ECO:0000313" key="4">
    <source>
        <dbReference type="Proteomes" id="UP000799640"/>
    </source>
</evidence>
<feature type="compositionally biased region" description="Basic residues" evidence="1">
    <location>
        <begin position="120"/>
        <end position="130"/>
    </location>
</feature>
<keyword evidence="4" id="KW-1185">Reference proteome</keyword>
<dbReference type="InterPro" id="IPR000467">
    <property type="entry name" value="G_patch_dom"/>
</dbReference>
<organism evidence="3 4">
    <name type="scientific">Trichodelitschia bisporula</name>
    <dbReference type="NCBI Taxonomy" id="703511"/>
    <lineage>
        <taxon>Eukaryota</taxon>
        <taxon>Fungi</taxon>
        <taxon>Dikarya</taxon>
        <taxon>Ascomycota</taxon>
        <taxon>Pezizomycotina</taxon>
        <taxon>Dothideomycetes</taxon>
        <taxon>Dothideomycetes incertae sedis</taxon>
        <taxon>Phaeotrichales</taxon>
        <taxon>Phaeotrichaceae</taxon>
        <taxon>Trichodelitschia</taxon>
    </lineage>
</organism>
<feature type="compositionally biased region" description="Polar residues" evidence="1">
    <location>
        <begin position="82"/>
        <end position="97"/>
    </location>
</feature>
<gene>
    <name evidence="3" type="ORF">EJ06DRAFT_557681</name>
</gene>
<dbReference type="InterPro" id="IPR040052">
    <property type="entry name" value="RBM17"/>
</dbReference>
<evidence type="ECO:0000256" key="1">
    <source>
        <dbReference type="SAM" id="MobiDB-lite"/>
    </source>
</evidence>
<dbReference type="SUPFAM" id="SSF54928">
    <property type="entry name" value="RNA-binding domain, RBD"/>
    <property type="match status" value="1"/>
</dbReference>
<feature type="compositionally biased region" description="Basic and acidic residues" evidence="1">
    <location>
        <begin position="243"/>
        <end position="260"/>
    </location>
</feature>
<name>A0A6G1HTZ6_9PEZI</name>
<dbReference type="Gene3D" id="3.30.70.330">
    <property type="match status" value="1"/>
</dbReference>
<protein>
    <recommendedName>
        <fullName evidence="2">G-patch domain-containing protein</fullName>
    </recommendedName>
</protein>
<feature type="region of interest" description="Disordered" evidence="1">
    <location>
        <begin position="343"/>
        <end position="363"/>
    </location>
</feature>
<dbReference type="SMART" id="SM00443">
    <property type="entry name" value="G_patch"/>
    <property type="match status" value="1"/>
</dbReference>
<dbReference type="PROSITE" id="PS50174">
    <property type="entry name" value="G_PATCH"/>
    <property type="match status" value="1"/>
</dbReference>
<dbReference type="PANTHER" id="PTHR13288">
    <property type="entry name" value="SPLICING FACTOR 45 SPF45"/>
    <property type="match status" value="1"/>
</dbReference>
<feature type="region of interest" description="Disordered" evidence="1">
    <location>
        <begin position="54"/>
        <end position="97"/>
    </location>
</feature>
<dbReference type="PANTHER" id="PTHR13288:SF8">
    <property type="entry name" value="SPLICING FACTOR 45"/>
    <property type="match status" value="1"/>
</dbReference>
<dbReference type="SMART" id="SM00361">
    <property type="entry name" value="RRM_1"/>
    <property type="match status" value="1"/>
</dbReference>
<dbReference type="InterPro" id="IPR012677">
    <property type="entry name" value="Nucleotide-bd_a/b_plait_sf"/>
</dbReference>